<dbReference type="FunFam" id="3.30.1390.10:FF:000001">
    <property type="entry name" value="50S ribosomal protein L7/L12"/>
    <property type="match status" value="1"/>
</dbReference>
<proteinExistence type="inferred from homology"/>
<comment type="caution">
    <text evidence="6">The sequence shown here is derived from an EMBL/GenBank/DDBJ whole genome shotgun (WGS) entry which is preliminary data.</text>
</comment>
<evidence type="ECO:0000256" key="3">
    <source>
        <dbReference type="ARBA" id="ARBA00023274"/>
    </source>
</evidence>
<reference evidence="6 7" key="1">
    <citation type="submission" date="2024-01" db="EMBL/GenBank/DDBJ databases">
        <title>The genomes of 5 underutilized Papilionoideae crops provide insights into root nodulation and disease resistanc.</title>
        <authorList>
            <person name="Jiang F."/>
        </authorList>
    </citation>
    <scope>NUCLEOTIDE SEQUENCE [LARGE SCALE GENOMIC DNA]</scope>
    <source>
        <strain evidence="6">DUOXIRENSHENG_FW03</strain>
        <tissue evidence="6">Leaves</tissue>
    </source>
</reference>
<protein>
    <recommendedName>
        <fullName evidence="8">Ribosomal protein L7/L12 C-terminal domain-containing protein</fullName>
    </recommendedName>
</protein>
<dbReference type="AlphaFoldDB" id="A0AAN9SX75"/>
<dbReference type="Pfam" id="PF00478">
    <property type="entry name" value="IMPDH"/>
    <property type="match status" value="1"/>
</dbReference>
<evidence type="ECO:0008006" key="8">
    <source>
        <dbReference type="Google" id="ProtNLM"/>
    </source>
</evidence>
<dbReference type="HAMAP" id="MF_00368">
    <property type="entry name" value="Ribosomal_bL12"/>
    <property type="match status" value="1"/>
</dbReference>
<dbReference type="InterPro" id="IPR001093">
    <property type="entry name" value="IMP_DH_GMPRt"/>
</dbReference>
<name>A0AAN9SX75_PSOTE</name>
<dbReference type="InterPro" id="IPR000206">
    <property type="entry name" value="Ribosomal_bL12"/>
</dbReference>
<dbReference type="EMBL" id="JAYMYS010000003">
    <property type="protein sequence ID" value="KAK7401599.1"/>
    <property type="molecule type" value="Genomic_DNA"/>
</dbReference>
<evidence type="ECO:0000259" key="4">
    <source>
        <dbReference type="Pfam" id="PF00478"/>
    </source>
</evidence>
<dbReference type="InterPro" id="IPR014719">
    <property type="entry name" value="Ribosomal_bL12_C/ClpS-like"/>
</dbReference>
<evidence type="ECO:0000256" key="2">
    <source>
        <dbReference type="ARBA" id="ARBA00022980"/>
    </source>
</evidence>
<dbReference type="Gene3D" id="3.30.1390.10">
    <property type="match status" value="1"/>
</dbReference>
<evidence type="ECO:0000256" key="1">
    <source>
        <dbReference type="ARBA" id="ARBA00007197"/>
    </source>
</evidence>
<keyword evidence="3" id="KW-0687">Ribonucleoprotein</keyword>
<dbReference type="SUPFAM" id="SSF54736">
    <property type="entry name" value="ClpS-like"/>
    <property type="match status" value="1"/>
</dbReference>
<dbReference type="InterPro" id="IPR013785">
    <property type="entry name" value="Aldolase_TIM"/>
</dbReference>
<feature type="domain" description="IMP dehydrogenase/GMP reductase" evidence="4">
    <location>
        <begin position="363"/>
        <end position="394"/>
    </location>
</feature>
<dbReference type="GO" id="GO:0003729">
    <property type="term" value="F:mRNA binding"/>
    <property type="evidence" value="ECO:0007669"/>
    <property type="project" value="TreeGrafter"/>
</dbReference>
<keyword evidence="2" id="KW-0689">Ribosomal protein</keyword>
<dbReference type="PANTHER" id="PTHR45987">
    <property type="entry name" value="39S RIBOSOMAL PROTEIN L12"/>
    <property type="match status" value="1"/>
</dbReference>
<dbReference type="GO" id="GO:0005739">
    <property type="term" value="C:mitochondrion"/>
    <property type="evidence" value="ECO:0007669"/>
    <property type="project" value="TreeGrafter"/>
</dbReference>
<dbReference type="Proteomes" id="UP001386955">
    <property type="component" value="Unassembled WGS sequence"/>
</dbReference>
<feature type="domain" description="Large ribosomal subunit protein bL12 C-terminal" evidence="5">
    <location>
        <begin position="238"/>
        <end position="302"/>
    </location>
</feature>
<organism evidence="6 7">
    <name type="scientific">Psophocarpus tetragonolobus</name>
    <name type="common">Winged bean</name>
    <name type="synonym">Dolichos tetragonolobus</name>
    <dbReference type="NCBI Taxonomy" id="3891"/>
    <lineage>
        <taxon>Eukaryota</taxon>
        <taxon>Viridiplantae</taxon>
        <taxon>Streptophyta</taxon>
        <taxon>Embryophyta</taxon>
        <taxon>Tracheophyta</taxon>
        <taxon>Spermatophyta</taxon>
        <taxon>Magnoliopsida</taxon>
        <taxon>eudicotyledons</taxon>
        <taxon>Gunneridae</taxon>
        <taxon>Pentapetalae</taxon>
        <taxon>rosids</taxon>
        <taxon>fabids</taxon>
        <taxon>Fabales</taxon>
        <taxon>Fabaceae</taxon>
        <taxon>Papilionoideae</taxon>
        <taxon>50 kb inversion clade</taxon>
        <taxon>NPAAA clade</taxon>
        <taxon>indigoferoid/millettioid clade</taxon>
        <taxon>Phaseoleae</taxon>
        <taxon>Psophocarpus</taxon>
    </lineage>
</organism>
<dbReference type="SUPFAM" id="SSF51412">
    <property type="entry name" value="Inosine monophosphate dehydrogenase (IMPDH)"/>
    <property type="match status" value="1"/>
</dbReference>
<accession>A0AAN9SX75</accession>
<evidence type="ECO:0000313" key="7">
    <source>
        <dbReference type="Proteomes" id="UP001386955"/>
    </source>
</evidence>
<dbReference type="GO" id="GO:0003824">
    <property type="term" value="F:catalytic activity"/>
    <property type="evidence" value="ECO:0007669"/>
    <property type="project" value="InterPro"/>
</dbReference>
<dbReference type="Gene3D" id="3.20.20.70">
    <property type="entry name" value="Aldolase class I"/>
    <property type="match status" value="1"/>
</dbReference>
<dbReference type="Pfam" id="PF00542">
    <property type="entry name" value="Ribosomal_L12"/>
    <property type="match status" value="1"/>
</dbReference>
<evidence type="ECO:0000259" key="5">
    <source>
        <dbReference type="Pfam" id="PF00542"/>
    </source>
</evidence>
<keyword evidence="7" id="KW-1185">Reference proteome</keyword>
<dbReference type="InterPro" id="IPR013823">
    <property type="entry name" value="Ribosomal_bL12_C"/>
</dbReference>
<evidence type="ECO:0000313" key="6">
    <source>
        <dbReference type="EMBL" id="KAK7401599.1"/>
    </source>
</evidence>
<sequence length="479" mass="53267">MSIRLCFSNVSLDFVSCHVKVMSSAAKTSGGVITLLSFTKKCVVRNKTREPIPAAASDSLEFDVLKFNVHLCQTGLICYSEKLQHYLPRMSLLSRIRHYLPKAIYKQPLHSTVVRLNASNVNVFLRNFGQPARKEEEEDVEEVEIDQRSLPADFDPATFDPTDHRGPPSERVFRLVDEIASLTVAESAELALLMMKKMGVKEMPNVGFMKAGAGNLAGMAAKAPTAAKEEQKPEKTVFELKLESYEAASKIKIIKEVRSFTDLGLKEAKDLVEKTPSVIKKGVSKEEGEQIIEKLKALGAKVLEWGLALFEEVCAAGRGQVLVGLGAWWMFEDWINCWDLKCLILVNGPLSGLRRVYAFQATAVYKALSLGASTVMMGSFLAGSHEAPGAYVCQICDHCGQVHQETSGDTSHAVVGFPQVCDLRNWTRSPTERFKRSLQTSVEIPIGLCSLQLDKIICREIDVYPTRLWYFPHAWNLYG</sequence>
<dbReference type="GO" id="GO:1990904">
    <property type="term" value="C:ribonucleoprotein complex"/>
    <property type="evidence" value="ECO:0007669"/>
    <property type="project" value="UniProtKB-KW"/>
</dbReference>
<comment type="similarity">
    <text evidence="1">Belongs to the bacterial ribosomal protein bL12 family.</text>
</comment>
<dbReference type="PANTHER" id="PTHR45987:SF1">
    <property type="entry name" value="50S RIBOSOMAL PROTEIN L7_L12-RELATED"/>
    <property type="match status" value="1"/>
</dbReference>
<dbReference type="CDD" id="cd00387">
    <property type="entry name" value="Ribosomal_L7_L12"/>
    <property type="match status" value="1"/>
</dbReference>
<dbReference type="GO" id="GO:0006412">
    <property type="term" value="P:translation"/>
    <property type="evidence" value="ECO:0007669"/>
    <property type="project" value="InterPro"/>
</dbReference>
<gene>
    <name evidence="6" type="ORF">VNO78_13209</name>
</gene>
<dbReference type="GO" id="GO:0005840">
    <property type="term" value="C:ribosome"/>
    <property type="evidence" value="ECO:0007669"/>
    <property type="project" value="UniProtKB-KW"/>
</dbReference>
<dbReference type="GO" id="GO:0003735">
    <property type="term" value="F:structural constituent of ribosome"/>
    <property type="evidence" value="ECO:0007669"/>
    <property type="project" value="InterPro"/>
</dbReference>